<evidence type="ECO:0000256" key="1">
    <source>
        <dbReference type="SAM" id="MobiDB-lite"/>
    </source>
</evidence>
<feature type="chain" id="PRO_5045567368" description="Sensor domain-containing protein" evidence="2">
    <location>
        <begin position="33"/>
        <end position="260"/>
    </location>
</feature>
<keyword evidence="2" id="KW-0732">Signal</keyword>
<name>A0ABS4XFI6_9MICC</name>
<evidence type="ECO:0008006" key="5">
    <source>
        <dbReference type="Google" id="ProtNLM"/>
    </source>
</evidence>
<evidence type="ECO:0000256" key="2">
    <source>
        <dbReference type="SAM" id="SignalP"/>
    </source>
</evidence>
<dbReference type="EMBL" id="JAGIOF010000001">
    <property type="protein sequence ID" value="MBP2387225.1"/>
    <property type="molecule type" value="Genomic_DNA"/>
</dbReference>
<gene>
    <name evidence="3" type="ORF">JOF47_002736</name>
</gene>
<feature type="compositionally biased region" description="Low complexity" evidence="1">
    <location>
        <begin position="38"/>
        <end position="58"/>
    </location>
</feature>
<keyword evidence="4" id="KW-1185">Reference proteome</keyword>
<reference evidence="3 4" key="1">
    <citation type="submission" date="2021-03" db="EMBL/GenBank/DDBJ databases">
        <title>Sequencing the genomes of 1000 actinobacteria strains.</title>
        <authorList>
            <person name="Klenk H.-P."/>
        </authorList>
    </citation>
    <scope>NUCLEOTIDE SEQUENCE [LARGE SCALE GENOMIC DNA]</scope>
    <source>
        <strain evidence="3 4">DSM 15797</strain>
    </source>
</reference>
<proteinExistence type="predicted"/>
<feature type="signal peptide" evidence="2">
    <location>
        <begin position="1"/>
        <end position="32"/>
    </location>
</feature>
<dbReference type="RefSeq" id="WP_209999395.1">
    <property type="nucleotide sequence ID" value="NZ_JAGIOF010000001.1"/>
</dbReference>
<protein>
    <recommendedName>
        <fullName evidence="5">Sensor domain-containing protein</fullName>
    </recommendedName>
</protein>
<feature type="region of interest" description="Disordered" evidence="1">
    <location>
        <begin position="35"/>
        <end position="60"/>
    </location>
</feature>
<evidence type="ECO:0000313" key="3">
    <source>
        <dbReference type="EMBL" id="MBP2387225.1"/>
    </source>
</evidence>
<evidence type="ECO:0000313" key="4">
    <source>
        <dbReference type="Proteomes" id="UP001296993"/>
    </source>
</evidence>
<organism evidence="3 4">
    <name type="scientific">Paeniglutamicibacter kerguelensis</name>
    <dbReference type="NCBI Taxonomy" id="254788"/>
    <lineage>
        <taxon>Bacteria</taxon>
        <taxon>Bacillati</taxon>
        <taxon>Actinomycetota</taxon>
        <taxon>Actinomycetes</taxon>
        <taxon>Micrococcales</taxon>
        <taxon>Micrococcaceae</taxon>
        <taxon>Paeniglutamicibacter</taxon>
    </lineage>
</organism>
<sequence length="260" mass="26991">MAAKTKMGALRALALTASLGLLLTGCAGKDQALELPEGHAPLPSSAGPSAPAGPSAGAQEQLTTAQLAVASGISMAARLGFDQARVINGQELESLKEAPQDSLNGVVVIPSQCSEVIESLNWSPVQMGGEGARTDFLTDKIAATGSVEVAKVADKPALEKHYGTVLRMLTECKKISLHQESETVPFTTQKPVVKEGQADSAILWTRAKPGQAMRQQALVLVKARGDYVGMVSFIATDGLDSPQFAQMAGEILNAALTQAG</sequence>
<dbReference type="PROSITE" id="PS51257">
    <property type="entry name" value="PROKAR_LIPOPROTEIN"/>
    <property type="match status" value="1"/>
</dbReference>
<dbReference type="Proteomes" id="UP001296993">
    <property type="component" value="Unassembled WGS sequence"/>
</dbReference>
<accession>A0ABS4XFI6</accession>
<comment type="caution">
    <text evidence="3">The sequence shown here is derived from an EMBL/GenBank/DDBJ whole genome shotgun (WGS) entry which is preliminary data.</text>
</comment>